<dbReference type="GO" id="GO:0003677">
    <property type="term" value="F:DNA binding"/>
    <property type="evidence" value="ECO:0007669"/>
    <property type="project" value="UniProtKB-UniRule"/>
</dbReference>
<proteinExistence type="predicted"/>
<reference evidence="4 5" key="1">
    <citation type="submission" date="2008-08" db="EMBL/GenBank/DDBJ databases">
        <title>Draft genome sequence of Ruminococcus lactaris ATCC 29176.</title>
        <authorList>
            <person name="Sudarsanam P."/>
            <person name="Ley R."/>
            <person name="Guruge J."/>
            <person name="Turnbaugh P.J."/>
            <person name="Mahowald M."/>
            <person name="Liep D."/>
            <person name="Gordon J."/>
        </authorList>
    </citation>
    <scope>NUCLEOTIDE SEQUENCE [LARGE SCALE GENOMIC DNA]</scope>
    <source>
        <strain evidence="4 5">ATCC 29176</strain>
    </source>
</reference>
<dbReference type="AlphaFoldDB" id="B5CQX1"/>
<protein>
    <submittedName>
        <fullName evidence="4">Transcriptional regulator, TetR family</fullName>
    </submittedName>
</protein>
<evidence type="ECO:0000259" key="3">
    <source>
        <dbReference type="PROSITE" id="PS50977"/>
    </source>
</evidence>
<dbReference type="Proteomes" id="UP000003254">
    <property type="component" value="Unassembled WGS sequence"/>
</dbReference>
<dbReference type="EMBL" id="ABOU02000042">
    <property type="protein sequence ID" value="EDY32354.1"/>
    <property type="molecule type" value="Genomic_DNA"/>
</dbReference>
<name>B5CQX1_9FIRM</name>
<dbReference type="PANTHER" id="PTHR43479:SF7">
    <property type="entry name" value="TETR-FAMILY TRANSCRIPTIONAL REGULATOR"/>
    <property type="match status" value="1"/>
</dbReference>
<feature type="DNA-binding region" description="H-T-H motif" evidence="2">
    <location>
        <begin position="48"/>
        <end position="67"/>
    </location>
</feature>
<evidence type="ECO:0000313" key="4">
    <source>
        <dbReference type="EMBL" id="EDY32354.1"/>
    </source>
</evidence>
<evidence type="ECO:0000256" key="1">
    <source>
        <dbReference type="ARBA" id="ARBA00023125"/>
    </source>
</evidence>
<dbReference type="HOGENOM" id="CLU_087539_0_0_9"/>
<dbReference type="InterPro" id="IPR039532">
    <property type="entry name" value="TetR_C_Firmicutes"/>
</dbReference>
<dbReference type="Pfam" id="PF14278">
    <property type="entry name" value="TetR_C_8"/>
    <property type="match status" value="1"/>
</dbReference>
<keyword evidence="5" id="KW-1185">Reference proteome</keyword>
<gene>
    <name evidence="4" type="ORF">RUMLAC_01868</name>
</gene>
<dbReference type="InterPro" id="IPR009057">
    <property type="entry name" value="Homeodomain-like_sf"/>
</dbReference>
<dbReference type="PROSITE" id="PS50977">
    <property type="entry name" value="HTH_TETR_2"/>
    <property type="match status" value="1"/>
</dbReference>
<accession>B5CQX1</accession>
<feature type="domain" description="HTH tetR-type" evidence="3">
    <location>
        <begin position="25"/>
        <end position="85"/>
    </location>
</feature>
<sequence length="213" mass="24864">MGVKRCKWSHKGGIIMQKKTDRRVRKTKSQLRKGLAHLMKEKSIGEITVKELVDEVDINRSTFYLHYSDIPTLLREIENEMMDEMKRAIHDHPIDRENDSAFSFIKDIFQVLDRNREIGCALIGPYGDIGFIHKMEDLLEENSREVLLQMFPEKSGEMNYFYSYCLNGCLGLVKTWLEDGEDKSPDYAADMTYRMVVSSVKAFYDKKEGREES</sequence>
<evidence type="ECO:0000256" key="2">
    <source>
        <dbReference type="PROSITE-ProRule" id="PRU00335"/>
    </source>
</evidence>
<dbReference type="InterPro" id="IPR050624">
    <property type="entry name" value="HTH-type_Tx_Regulator"/>
</dbReference>
<comment type="caution">
    <text evidence="4">The sequence shown here is derived from an EMBL/GenBank/DDBJ whole genome shotgun (WGS) entry which is preliminary data.</text>
</comment>
<dbReference type="eggNOG" id="COG1309">
    <property type="taxonomic scope" value="Bacteria"/>
</dbReference>
<dbReference type="InterPro" id="IPR001647">
    <property type="entry name" value="HTH_TetR"/>
</dbReference>
<dbReference type="PANTHER" id="PTHR43479">
    <property type="entry name" value="ACREF/ENVCD OPERON REPRESSOR-RELATED"/>
    <property type="match status" value="1"/>
</dbReference>
<evidence type="ECO:0000313" key="5">
    <source>
        <dbReference type="Proteomes" id="UP000003254"/>
    </source>
</evidence>
<organism evidence="4 5">
    <name type="scientific">[Ruminococcus] lactaris ATCC 29176</name>
    <dbReference type="NCBI Taxonomy" id="471875"/>
    <lineage>
        <taxon>Bacteria</taxon>
        <taxon>Bacillati</taxon>
        <taxon>Bacillota</taxon>
        <taxon>Clostridia</taxon>
        <taxon>Lachnospirales</taxon>
        <taxon>Lachnospiraceae</taxon>
        <taxon>Mediterraneibacter</taxon>
    </lineage>
</organism>
<keyword evidence="1 2" id="KW-0238">DNA-binding</keyword>
<dbReference type="SUPFAM" id="SSF46689">
    <property type="entry name" value="Homeodomain-like"/>
    <property type="match status" value="1"/>
</dbReference>
<dbReference type="Gene3D" id="1.10.357.10">
    <property type="entry name" value="Tetracycline Repressor, domain 2"/>
    <property type="match status" value="1"/>
</dbReference>
<reference evidence="4 5" key="2">
    <citation type="submission" date="2008-08" db="EMBL/GenBank/DDBJ databases">
        <authorList>
            <person name="Fulton L."/>
            <person name="Clifton S."/>
            <person name="Fulton B."/>
            <person name="Xu J."/>
            <person name="Minx P."/>
            <person name="Pepin K.H."/>
            <person name="Johnson M."/>
            <person name="Bhonagiri V."/>
            <person name="Nash W.E."/>
            <person name="Mardis E.R."/>
            <person name="Wilson R.K."/>
        </authorList>
    </citation>
    <scope>NUCLEOTIDE SEQUENCE [LARGE SCALE GENOMIC DNA]</scope>
    <source>
        <strain evidence="4 5">ATCC 29176</strain>
    </source>
</reference>